<proteinExistence type="predicted"/>
<name>A0ABW3NMB4_9BACI</name>
<dbReference type="RefSeq" id="WP_379594058.1">
    <property type="nucleotide sequence ID" value="NZ_JBHTKK010000030.1"/>
</dbReference>
<evidence type="ECO:0000256" key="2">
    <source>
        <dbReference type="SAM" id="Phobius"/>
    </source>
</evidence>
<keyword evidence="4" id="KW-1185">Reference proteome</keyword>
<keyword evidence="2" id="KW-0812">Transmembrane</keyword>
<feature type="compositionally biased region" description="Basic and acidic residues" evidence="1">
    <location>
        <begin position="499"/>
        <end position="511"/>
    </location>
</feature>
<feature type="transmembrane region" description="Helical" evidence="2">
    <location>
        <begin position="525"/>
        <end position="546"/>
    </location>
</feature>
<feature type="compositionally biased region" description="Basic and acidic residues" evidence="1">
    <location>
        <begin position="465"/>
        <end position="477"/>
    </location>
</feature>
<dbReference type="NCBIfam" id="TIGR01167">
    <property type="entry name" value="LPXTG_anchor"/>
    <property type="match status" value="1"/>
</dbReference>
<dbReference type="Proteomes" id="UP001597041">
    <property type="component" value="Unassembled WGS sequence"/>
</dbReference>
<reference evidence="4" key="1">
    <citation type="journal article" date="2019" name="Int. J. Syst. Evol. Microbiol.">
        <title>The Global Catalogue of Microorganisms (GCM) 10K type strain sequencing project: providing services to taxonomists for standard genome sequencing and annotation.</title>
        <authorList>
            <consortium name="The Broad Institute Genomics Platform"/>
            <consortium name="The Broad Institute Genome Sequencing Center for Infectious Disease"/>
            <person name="Wu L."/>
            <person name="Ma J."/>
        </authorList>
    </citation>
    <scope>NUCLEOTIDE SEQUENCE [LARGE SCALE GENOMIC DNA]</scope>
    <source>
        <strain evidence="4">CCUG 56608</strain>
    </source>
</reference>
<feature type="compositionally biased region" description="Acidic residues" evidence="1">
    <location>
        <begin position="243"/>
        <end position="460"/>
    </location>
</feature>
<comment type="caution">
    <text evidence="3">The sequence shown here is derived from an EMBL/GenBank/DDBJ whole genome shotgun (WGS) entry which is preliminary data.</text>
</comment>
<organism evidence="3 4">
    <name type="scientific">Oceanobacillus locisalsi</name>
    <dbReference type="NCBI Taxonomy" id="546107"/>
    <lineage>
        <taxon>Bacteria</taxon>
        <taxon>Bacillati</taxon>
        <taxon>Bacillota</taxon>
        <taxon>Bacilli</taxon>
        <taxon>Bacillales</taxon>
        <taxon>Bacillaceae</taxon>
        <taxon>Oceanobacillus</taxon>
    </lineage>
</organism>
<protein>
    <submittedName>
        <fullName evidence="3">LPXTG cell wall anchor domain-containing protein</fullName>
    </submittedName>
</protein>
<evidence type="ECO:0000256" key="1">
    <source>
        <dbReference type="SAM" id="MobiDB-lite"/>
    </source>
</evidence>
<gene>
    <name evidence="3" type="ORF">ACFQ19_17945</name>
</gene>
<feature type="compositionally biased region" description="Polar residues" evidence="1">
    <location>
        <begin position="481"/>
        <end position="498"/>
    </location>
</feature>
<keyword evidence="2" id="KW-1133">Transmembrane helix</keyword>
<dbReference type="EMBL" id="JBHTKK010000030">
    <property type="protein sequence ID" value="MFD1067895.1"/>
    <property type="molecule type" value="Genomic_DNA"/>
</dbReference>
<feature type="region of interest" description="Disordered" evidence="1">
    <location>
        <begin position="235"/>
        <end position="520"/>
    </location>
</feature>
<evidence type="ECO:0000313" key="4">
    <source>
        <dbReference type="Proteomes" id="UP001597041"/>
    </source>
</evidence>
<keyword evidence="2" id="KW-0472">Membrane</keyword>
<accession>A0ABW3NMB4</accession>
<evidence type="ECO:0000313" key="3">
    <source>
        <dbReference type="EMBL" id="MFD1067895.1"/>
    </source>
</evidence>
<sequence length="551" mass="58074">MPKYDYKKLMDRNRKRYAKKVAGITLSASLALGVGAPAAANVLSDDAFQKTFGVSVAHAESSDLMGQDVSPYFYPLYNEEYGVTNYNFNSDLEIGTEINLDDYSSLAYIVKLPDELSYVFDDPAFENGLTGGQYNSGNFMMTGGFVDENGEEGAINSNDHTPADYVTINRETNSIEFNLYGFLEDNQITNLRNFDFNVPIFQEGNFPIALGDYTFQSALVAEGSGVDLNNISGAKESVLSPEEGPEGEDNTDGEDGSDEGEDNTDGEDGSDEGEDNTDGEDGSDEGEDNTDGEDGSDEGEDNTDGGDGSGEGEDNTDGEDGSDEGEDNTDGEDGSDEGEDNTDGEDGSDEGEDNTDGEDGSDEGEDNTDGEDGSGEGEDNTDGEDGSDEGEDNTDGEDGSDEGEDNTDGEDGSDEGEDNTDGEDGSGEGEDNTDGEDGSDEGEDNTGGEDGSDEGEDNTGGEDGSNEKDDNTSKKEDSEDSSTTITGGDSNDDGNSYQKDAEQNGVEKAEQGGELPNTSTNNFDMVLLGGLVALSGGLLLLVPKFYRKFKS</sequence>